<comment type="caution">
    <text evidence="18">The sequence shown here is derived from an EMBL/GenBank/DDBJ whole genome shotgun (WGS) entry which is preliminary data.</text>
</comment>
<accession>A0A401HQ39</accession>
<feature type="binding site" evidence="16">
    <location>
        <position position="104"/>
    </location>
    <ligand>
        <name>FMN</name>
        <dbReference type="ChEBI" id="CHEBI:58210"/>
    </ligand>
</feature>
<dbReference type="Pfam" id="PF01982">
    <property type="entry name" value="CTP-dep_RFKase"/>
    <property type="match status" value="1"/>
</dbReference>
<dbReference type="OrthoDB" id="30955at2157"/>
<dbReference type="InterPro" id="IPR023602">
    <property type="entry name" value="Riboflavin_kinase_CTP-dep"/>
</dbReference>
<evidence type="ECO:0000313" key="19">
    <source>
        <dbReference type="Proteomes" id="UP000290527"/>
    </source>
</evidence>
<evidence type="ECO:0000256" key="15">
    <source>
        <dbReference type="ARBA" id="ARBA00047857"/>
    </source>
</evidence>
<evidence type="ECO:0000256" key="13">
    <source>
        <dbReference type="ARBA" id="ARBA00030544"/>
    </source>
</evidence>
<dbReference type="HAMAP" id="MF_01285">
    <property type="entry name" value="Riboflavin_kinase"/>
    <property type="match status" value="1"/>
</dbReference>
<comment type="similarity">
    <text evidence="2 16">Belongs to the archaeal riboflavin kinase family.</text>
</comment>
<keyword evidence="6 16" id="KW-0288">FMN</keyword>
<evidence type="ECO:0000256" key="2">
    <source>
        <dbReference type="ARBA" id="ARBA00006428"/>
    </source>
</evidence>
<comment type="caution">
    <text evidence="16">Lacks conserved residue(s) required for the propagation of feature annotation.</text>
</comment>
<dbReference type="GO" id="GO:0000166">
    <property type="term" value="F:nucleotide binding"/>
    <property type="evidence" value="ECO:0007669"/>
    <property type="project" value="UniProtKB-UniRule"/>
</dbReference>
<comment type="cofactor">
    <cofactor evidence="16">
        <name>Mg(2+)</name>
        <dbReference type="ChEBI" id="CHEBI:18420"/>
    </cofactor>
    <text evidence="16">Binds 1 Mg(2+) ion per subunit.</text>
</comment>
<evidence type="ECO:0000256" key="12">
    <source>
        <dbReference type="ARBA" id="ARBA00029789"/>
    </source>
</evidence>
<keyword evidence="9 16" id="KW-0547">Nucleotide-binding</keyword>
<feature type="binding site" evidence="16">
    <location>
        <position position="40"/>
    </location>
    <ligand>
        <name>Mg(2+)</name>
        <dbReference type="ChEBI" id="CHEBI:18420"/>
    </ligand>
</feature>
<evidence type="ECO:0000256" key="1">
    <source>
        <dbReference type="ARBA" id="ARBA00005219"/>
    </source>
</evidence>
<dbReference type="EMBL" id="BFAX01000003">
    <property type="protein sequence ID" value="GBF36333.1"/>
    <property type="molecule type" value="Genomic_DNA"/>
</dbReference>
<keyword evidence="11 16" id="KW-0460">Magnesium</keyword>
<comment type="pathway">
    <text evidence="1 16">Cofactor biosynthesis; FMN biosynthesis; FMN from riboflavin (CTP route): step 1/1.</text>
</comment>
<organism evidence="18 19">
    <name type="scientific">Methanofervidicoccus abyssi</name>
    <dbReference type="NCBI Taxonomy" id="2082189"/>
    <lineage>
        <taxon>Archaea</taxon>
        <taxon>Methanobacteriati</taxon>
        <taxon>Methanobacteriota</taxon>
        <taxon>Methanomada group</taxon>
        <taxon>Methanococci</taxon>
        <taxon>Methanococcales</taxon>
        <taxon>Methanofervidicoccus</taxon>
    </lineage>
</organism>
<evidence type="ECO:0000256" key="6">
    <source>
        <dbReference type="ARBA" id="ARBA00022643"/>
    </source>
</evidence>
<gene>
    <name evidence="16" type="primary">ribK</name>
    <name evidence="18" type="ORF">MHHB_P0563</name>
</gene>
<evidence type="ECO:0000259" key="17">
    <source>
        <dbReference type="Pfam" id="PF01982"/>
    </source>
</evidence>
<comment type="catalytic activity">
    <reaction evidence="15 16">
        <text>riboflavin + CTP = CDP + FMN + H(+)</text>
        <dbReference type="Rhea" id="RHEA:25021"/>
        <dbReference type="ChEBI" id="CHEBI:15378"/>
        <dbReference type="ChEBI" id="CHEBI:37563"/>
        <dbReference type="ChEBI" id="CHEBI:57986"/>
        <dbReference type="ChEBI" id="CHEBI:58069"/>
        <dbReference type="ChEBI" id="CHEBI:58210"/>
        <dbReference type="EC" id="2.7.1.161"/>
    </reaction>
</comment>
<name>A0A401HQ39_9EURY</name>
<evidence type="ECO:0000256" key="16">
    <source>
        <dbReference type="HAMAP-Rule" id="MF_01285"/>
    </source>
</evidence>
<dbReference type="NCBIfam" id="NF040694">
    <property type="entry name" value="ribK_Meth"/>
    <property type="match status" value="1"/>
</dbReference>
<keyword evidence="19" id="KW-1185">Reference proteome</keyword>
<keyword evidence="10 16" id="KW-0418">Kinase</keyword>
<dbReference type="EC" id="2.7.1.161" evidence="3 16"/>
<dbReference type="InterPro" id="IPR053397">
    <property type="entry name" value="Archaeal_Riboflavin_Kinase"/>
</dbReference>
<feature type="binding site" evidence="16">
    <location>
        <begin position="109"/>
        <end position="112"/>
    </location>
    <ligand>
        <name>CDP</name>
        <dbReference type="ChEBI" id="CHEBI:58069"/>
    </ligand>
</feature>
<dbReference type="Gene3D" id="2.40.30.30">
    <property type="entry name" value="Riboflavin kinase-like"/>
    <property type="match status" value="1"/>
</dbReference>
<evidence type="ECO:0000256" key="11">
    <source>
        <dbReference type="ARBA" id="ARBA00022842"/>
    </source>
</evidence>
<comment type="function">
    <text evidence="16">Catalyzes the CTP-dependent phosphorylation of riboflavin (vitamin B2) to form flavin mononucleotide (FMN).</text>
</comment>
<evidence type="ECO:0000313" key="18">
    <source>
        <dbReference type="EMBL" id="GBF36333.1"/>
    </source>
</evidence>
<feature type="domain" description="Riboflavin kinase" evidence="17">
    <location>
        <begin position="8"/>
        <end position="126"/>
    </location>
</feature>
<evidence type="ECO:0000256" key="9">
    <source>
        <dbReference type="ARBA" id="ARBA00022741"/>
    </source>
</evidence>
<keyword evidence="8 16" id="KW-0479">Metal-binding</keyword>
<feature type="binding site" evidence="16">
    <location>
        <begin position="11"/>
        <end position="16"/>
    </location>
    <ligand>
        <name>CDP</name>
        <dbReference type="ChEBI" id="CHEBI:58069"/>
    </ligand>
</feature>
<evidence type="ECO:0000256" key="8">
    <source>
        <dbReference type="ARBA" id="ARBA00022723"/>
    </source>
</evidence>
<dbReference type="UniPathway" id="UPA00276">
    <property type="reaction ID" value="UER00929"/>
</dbReference>
<evidence type="ECO:0000256" key="3">
    <source>
        <dbReference type="ARBA" id="ARBA00011987"/>
    </source>
</evidence>
<dbReference type="Proteomes" id="UP000290527">
    <property type="component" value="Unassembled WGS sequence"/>
</dbReference>
<evidence type="ECO:0000256" key="10">
    <source>
        <dbReference type="ARBA" id="ARBA00022777"/>
    </source>
</evidence>
<feature type="binding site" evidence="16">
    <location>
        <position position="96"/>
    </location>
    <ligand>
        <name>FMN</name>
        <dbReference type="ChEBI" id="CHEBI:58210"/>
    </ligand>
</feature>
<dbReference type="PANTHER" id="PTHR40706:SF1">
    <property type="entry name" value="RIBOFLAVIN KINASE"/>
    <property type="match status" value="1"/>
</dbReference>
<dbReference type="RefSeq" id="WP_131007122.1">
    <property type="nucleotide sequence ID" value="NZ_BFAX01000003.1"/>
</dbReference>
<keyword evidence="7 16" id="KW-0808">Transferase</keyword>
<dbReference type="InterPro" id="IPR023470">
    <property type="entry name" value="Riboflavin_kinase_archaeal"/>
</dbReference>
<dbReference type="InterPro" id="IPR023465">
    <property type="entry name" value="Riboflavin_kinase_dom_sf"/>
</dbReference>
<evidence type="ECO:0000256" key="14">
    <source>
        <dbReference type="ARBA" id="ARBA00033116"/>
    </source>
</evidence>
<evidence type="ECO:0000256" key="4">
    <source>
        <dbReference type="ARBA" id="ARBA00017394"/>
    </source>
</evidence>
<dbReference type="PANTHER" id="PTHR40706">
    <property type="entry name" value="RIBOFLAVIN KINASE"/>
    <property type="match status" value="1"/>
</dbReference>
<dbReference type="GO" id="GO:0009231">
    <property type="term" value="P:riboflavin biosynthetic process"/>
    <property type="evidence" value="ECO:0007669"/>
    <property type="project" value="InterPro"/>
</dbReference>
<reference evidence="18 19" key="1">
    <citation type="journal article" date="2019" name="Int. J. Syst. Evol. Microbiol.">
        <title>Methanofervidicoccus abyssi gen. nov., sp. nov., a hydrogenotrophic methanogen, isolated from a hydrothermal vent chimney in the Mid-Cayman Spreading Center, the Caribbean Sea.</title>
        <authorList>
            <person name="Sakai S."/>
            <person name="Takaki Y."/>
            <person name="Miyazaki M."/>
            <person name="Ogawara M."/>
            <person name="Yanagawa K."/>
            <person name="Miyazaki J."/>
            <person name="Takai K."/>
        </authorList>
    </citation>
    <scope>NUCLEOTIDE SEQUENCE [LARGE SCALE GENOMIC DNA]</scope>
    <source>
        <strain evidence="18 19">HHB</strain>
    </source>
</reference>
<sequence>MPVLYGRVTSGKGEGRYYMSLKPYRKKFKSLLGYYPYEGTLNIKLSEYVPLDMSKCLEIEGFEYNGERYYGVKLLPAKISKDEFGVYGALIFPEKSHHSKDIVEVISPLNLRNYLSLRNGDVVKILVE</sequence>
<feature type="binding site" evidence="16">
    <location>
        <position position="42"/>
    </location>
    <ligand>
        <name>Mg(2+)</name>
        <dbReference type="ChEBI" id="CHEBI:18420"/>
    </ligand>
</feature>
<dbReference type="GO" id="GO:0000287">
    <property type="term" value="F:magnesium ion binding"/>
    <property type="evidence" value="ECO:0007669"/>
    <property type="project" value="UniProtKB-UniRule"/>
</dbReference>
<protein>
    <recommendedName>
        <fullName evidence="4 16">Riboflavin kinase</fullName>
        <shortName evidence="16">RFK</shortName>
        <ecNumber evidence="3 16">2.7.1.161</ecNumber>
    </recommendedName>
    <alternativeName>
        <fullName evidence="13 16">CTP-dependent riboflavin kinase</fullName>
    </alternativeName>
    <alternativeName>
        <fullName evidence="14 16">CTP:riboflavin 5'-phosphotransferase</fullName>
    </alternativeName>
    <alternativeName>
        <fullName evidence="12 16">Flavokinase</fullName>
    </alternativeName>
</protein>
<proteinExistence type="inferred from homology"/>
<dbReference type="GO" id="GO:0008531">
    <property type="term" value="F:riboflavin kinase activity"/>
    <property type="evidence" value="ECO:0007669"/>
    <property type="project" value="InterPro"/>
</dbReference>
<dbReference type="AlphaFoldDB" id="A0A401HQ39"/>
<dbReference type="InterPro" id="IPR039063">
    <property type="entry name" value="RibK_CTP-dep"/>
</dbReference>
<evidence type="ECO:0000256" key="5">
    <source>
        <dbReference type="ARBA" id="ARBA00022630"/>
    </source>
</evidence>
<dbReference type="SUPFAM" id="SSF82114">
    <property type="entry name" value="Riboflavin kinase-like"/>
    <property type="match status" value="1"/>
</dbReference>
<dbReference type="GO" id="GO:0009398">
    <property type="term" value="P:FMN biosynthetic process"/>
    <property type="evidence" value="ECO:0007669"/>
    <property type="project" value="UniProtKB-UniRule"/>
</dbReference>
<evidence type="ECO:0000256" key="7">
    <source>
        <dbReference type="ARBA" id="ARBA00022679"/>
    </source>
</evidence>
<keyword evidence="5 16" id="KW-0285">Flavoprotein</keyword>